<evidence type="ECO:0000256" key="7">
    <source>
        <dbReference type="RuleBase" id="RU003331"/>
    </source>
</evidence>
<comment type="subcellular location">
    <subcellularLocation>
        <location evidence="5 7">Cytoplasm</location>
    </subcellularLocation>
</comment>
<keyword evidence="5" id="KW-0963">Cytoplasm</keyword>
<evidence type="ECO:0000256" key="3">
    <source>
        <dbReference type="ARBA" id="ARBA00022741"/>
    </source>
</evidence>
<dbReference type="InterPro" id="IPR000850">
    <property type="entry name" value="Adenylat/UMP-CMP_kin"/>
</dbReference>
<dbReference type="NCBIfam" id="TIGR01351">
    <property type="entry name" value="adk"/>
    <property type="match status" value="1"/>
</dbReference>
<comment type="similarity">
    <text evidence="5 6">Belongs to the adenylate kinase family.</text>
</comment>
<dbReference type="Proteomes" id="UP001221302">
    <property type="component" value="Unassembled WGS sequence"/>
</dbReference>
<keyword evidence="1 5" id="KW-0808">Transferase</keyword>
<dbReference type="GO" id="GO:0004017">
    <property type="term" value="F:AMP kinase activity"/>
    <property type="evidence" value="ECO:0007669"/>
    <property type="project" value="UniProtKB-UniRule"/>
</dbReference>
<dbReference type="InterPro" id="IPR006259">
    <property type="entry name" value="Adenyl_kin_sub"/>
</dbReference>
<keyword evidence="2 5" id="KW-0545">Nucleotide biosynthesis</keyword>
<dbReference type="EC" id="2.7.4.3" evidence="5 7"/>
<feature type="binding site" evidence="5">
    <location>
        <position position="151"/>
    </location>
    <ligand>
        <name>Zn(2+)</name>
        <dbReference type="ChEBI" id="CHEBI:29105"/>
        <note>structural</note>
    </ligand>
</feature>
<comment type="domain">
    <text evidence="5">Consists of three domains, a large central CORE domain and two small peripheral domains, NMPbind and LID, which undergo movements during catalysis. The LID domain closes over the site of phosphoryl transfer upon ATP binding. Assembling and dissambling the active center during each catalytic cycle provides an effective means to prevent ATP hydrolysis. Some bacteria have evolved a zinc-coordinating structure that stabilizes the LID domain.</text>
</comment>
<evidence type="ECO:0000256" key="6">
    <source>
        <dbReference type="RuleBase" id="RU003330"/>
    </source>
</evidence>
<feature type="binding site" evidence="5">
    <location>
        <position position="199"/>
    </location>
    <ligand>
        <name>ATP</name>
        <dbReference type="ChEBI" id="CHEBI:30616"/>
    </ligand>
</feature>
<evidence type="ECO:0000256" key="5">
    <source>
        <dbReference type="HAMAP-Rule" id="MF_00235"/>
    </source>
</evidence>
<organism evidence="8 9">
    <name type="scientific">Stygiobacter electus</name>
    <dbReference type="NCBI Taxonomy" id="3032292"/>
    <lineage>
        <taxon>Bacteria</taxon>
        <taxon>Pseudomonadati</taxon>
        <taxon>Ignavibacteriota</taxon>
        <taxon>Ignavibacteria</taxon>
        <taxon>Ignavibacteriales</taxon>
        <taxon>Melioribacteraceae</taxon>
        <taxon>Stygiobacter</taxon>
    </lineage>
</organism>
<comment type="pathway">
    <text evidence="5">Purine metabolism; AMP biosynthesis via salvage pathway; AMP from ADP: step 1/1.</text>
</comment>
<keyword evidence="5" id="KW-0862">Zinc</keyword>
<feature type="binding site" evidence="5">
    <location>
        <position position="171"/>
    </location>
    <ligand>
        <name>AMP</name>
        <dbReference type="ChEBI" id="CHEBI:456215"/>
    </ligand>
</feature>
<dbReference type="PROSITE" id="PS00113">
    <property type="entry name" value="ADENYLATE_KINASE"/>
    <property type="match status" value="1"/>
</dbReference>
<dbReference type="GO" id="GO:0044209">
    <property type="term" value="P:AMP salvage"/>
    <property type="evidence" value="ECO:0007669"/>
    <property type="project" value="UniProtKB-UniRule"/>
</dbReference>
<evidence type="ECO:0000256" key="4">
    <source>
        <dbReference type="ARBA" id="ARBA00022777"/>
    </source>
</evidence>
<keyword evidence="5" id="KW-0479">Metal-binding</keyword>
<dbReference type="AlphaFoldDB" id="A0AAE3P133"/>
<evidence type="ECO:0000313" key="9">
    <source>
        <dbReference type="Proteomes" id="UP001221302"/>
    </source>
</evidence>
<keyword evidence="4 5" id="KW-0418">Kinase</keyword>
<dbReference type="InterPro" id="IPR033690">
    <property type="entry name" value="Adenylat_kinase_CS"/>
</dbReference>
<feature type="binding site" evidence="5">
    <location>
        <position position="36"/>
    </location>
    <ligand>
        <name>AMP</name>
        <dbReference type="ChEBI" id="CHEBI:456215"/>
    </ligand>
</feature>
<gene>
    <name evidence="5" type="primary">adk</name>
    <name evidence="8" type="ORF">P0M35_09470</name>
</gene>
<comment type="subunit">
    <text evidence="5 7">Monomer.</text>
</comment>
<feature type="binding site" evidence="5">
    <location>
        <position position="127"/>
    </location>
    <ligand>
        <name>ATP</name>
        <dbReference type="ChEBI" id="CHEBI:30616"/>
    </ligand>
</feature>
<comment type="catalytic activity">
    <reaction evidence="5 7">
        <text>AMP + ATP = 2 ADP</text>
        <dbReference type="Rhea" id="RHEA:12973"/>
        <dbReference type="ChEBI" id="CHEBI:30616"/>
        <dbReference type="ChEBI" id="CHEBI:456215"/>
        <dbReference type="ChEBI" id="CHEBI:456216"/>
        <dbReference type="EC" id="2.7.4.3"/>
    </reaction>
</comment>
<feature type="binding site" evidence="5">
    <location>
        <begin position="57"/>
        <end position="59"/>
    </location>
    <ligand>
        <name>AMP</name>
        <dbReference type="ChEBI" id="CHEBI:456215"/>
    </ligand>
</feature>
<evidence type="ECO:0000313" key="8">
    <source>
        <dbReference type="EMBL" id="MDF1612379.1"/>
    </source>
</evidence>
<dbReference type="CDD" id="cd01428">
    <property type="entry name" value="ADK"/>
    <property type="match status" value="1"/>
</dbReference>
<comment type="caution">
    <text evidence="5">Lacks conserved residue(s) required for the propagation of feature annotation.</text>
</comment>
<dbReference type="RefSeq" id="WP_321536150.1">
    <property type="nucleotide sequence ID" value="NZ_JARGDL010000013.1"/>
</dbReference>
<dbReference type="SUPFAM" id="SSF52540">
    <property type="entry name" value="P-loop containing nucleoside triphosphate hydrolases"/>
    <property type="match status" value="1"/>
</dbReference>
<feature type="binding site" evidence="5">
    <location>
        <position position="148"/>
    </location>
    <ligand>
        <name>Zn(2+)</name>
        <dbReference type="ChEBI" id="CHEBI:29105"/>
        <note>structural</note>
    </ligand>
</feature>
<keyword evidence="5 7" id="KW-0067">ATP-binding</keyword>
<dbReference type="NCBIfam" id="NF011100">
    <property type="entry name" value="PRK14527.1"/>
    <property type="match status" value="1"/>
</dbReference>
<comment type="function">
    <text evidence="5">Catalyzes the reversible transfer of the terminal phosphate group between ATP and AMP. Plays an important role in cellular energy homeostasis and in adenine nucleotide metabolism.</text>
</comment>
<proteinExistence type="inferred from homology"/>
<dbReference type="FunFam" id="3.40.50.300:FF:000106">
    <property type="entry name" value="Adenylate kinase mitochondrial"/>
    <property type="match status" value="1"/>
</dbReference>
<dbReference type="PRINTS" id="PR00094">
    <property type="entry name" value="ADENYLTKNASE"/>
</dbReference>
<feature type="binding site" evidence="5">
    <location>
        <begin position="10"/>
        <end position="15"/>
    </location>
    <ligand>
        <name>ATP</name>
        <dbReference type="ChEBI" id="CHEBI:30616"/>
    </ligand>
</feature>
<reference evidence="8" key="1">
    <citation type="submission" date="2023-03" db="EMBL/GenBank/DDBJ databases">
        <title>Stygiobacter electus gen. nov., sp. nov., facultatively anaerobic thermotolerant bacterium of the class Ignavibacteria from a well of Yessentuki mineral water deposit.</title>
        <authorList>
            <person name="Podosokorskaya O.A."/>
            <person name="Elcheninov A.G."/>
            <person name="Petrova N.F."/>
            <person name="Zavarzina D.G."/>
            <person name="Kublanov I.V."/>
            <person name="Merkel A.Y."/>
        </authorList>
    </citation>
    <scope>NUCLEOTIDE SEQUENCE</scope>
    <source>
        <strain evidence="8">09-Me</strain>
    </source>
</reference>
<dbReference type="GO" id="GO:0005737">
    <property type="term" value="C:cytoplasm"/>
    <property type="evidence" value="ECO:0007669"/>
    <property type="project" value="UniProtKB-SubCell"/>
</dbReference>
<dbReference type="NCBIfam" id="NF001381">
    <property type="entry name" value="PRK00279.1-3"/>
    <property type="match status" value="1"/>
</dbReference>
<keyword evidence="9" id="KW-1185">Reference proteome</keyword>
<dbReference type="Gene3D" id="3.40.50.300">
    <property type="entry name" value="P-loop containing nucleotide triphosphate hydrolases"/>
    <property type="match status" value="1"/>
</dbReference>
<feature type="binding site" evidence="5">
    <location>
        <position position="133"/>
    </location>
    <ligand>
        <name>Zn(2+)</name>
        <dbReference type="ChEBI" id="CHEBI:29105"/>
        <note>structural</note>
    </ligand>
</feature>
<keyword evidence="3 5" id="KW-0547">Nucleotide-binding</keyword>
<feature type="region of interest" description="NMP" evidence="5">
    <location>
        <begin position="30"/>
        <end position="59"/>
    </location>
</feature>
<dbReference type="PANTHER" id="PTHR23359">
    <property type="entry name" value="NUCLEOTIDE KINASE"/>
    <property type="match status" value="1"/>
</dbReference>
<sequence length="213" mass="24075">MRIIIFGAPGVGKGTQAKILSNKLNIIHVSTGDILREAIKSETELGKKAKAIVESGELVPDDIVAGIIKDVLMDEKSKNGFILDGFPRTVNQAIILEKIFNELNIHNFYLVKLDASDEIIIDRIVNRLVCSKCGNILNKNLVTENFVCPKCNSLNSYMKRKDDDEEVIKRRLRVYREQTEPVFNFYKDKAKIIKVDGTKLIDEVTNDILLKLN</sequence>
<feature type="binding site" evidence="5">
    <location>
        <position position="31"/>
    </location>
    <ligand>
        <name>AMP</name>
        <dbReference type="ChEBI" id="CHEBI:456215"/>
    </ligand>
</feature>
<dbReference type="HAMAP" id="MF_00235">
    <property type="entry name" value="Adenylate_kinase_Adk"/>
    <property type="match status" value="1"/>
</dbReference>
<protein>
    <recommendedName>
        <fullName evidence="5 7">Adenylate kinase</fullName>
        <shortName evidence="5">AK</shortName>
        <ecNumber evidence="5 7">2.7.4.3</ecNumber>
    </recommendedName>
    <alternativeName>
        <fullName evidence="5">ATP-AMP transphosphorylase</fullName>
    </alternativeName>
    <alternativeName>
        <fullName evidence="5">ATP:AMP phosphotransferase</fullName>
    </alternativeName>
    <alternativeName>
        <fullName evidence="5">Adenylate monophosphate kinase</fullName>
    </alternativeName>
</protein>
<evidence type="ECO:0000256" key="2">
    <source>
        <dbReference type="ARBA" id="ARBA00022727"/>
    </source>
</evidence>
<accession>A0AAE3P133</accession>
<feature type="region of interest" description="LID" evidence="5">
    <location>
        <begin position="126"/>
        <end position="163"/>
    </location>
</feature>
<dbReference type="EMBL" id="JARGDL010000013">
    <property type="protein sequence ID" value="MDF1612379.1"/>
    <property type="molecule type" value="Genomic_DNA"/>
</dbReference>
<feature type="binding site" evidence="5">
    <location>
        <position position="130"/>
    </location>
    <ligand>
        <name>Zn(2+)</name>
        <dbReference type="ChEBI" id="CHEBI:29105"/>
        <note>structural</note>
    </ligand>
</feature>
<feature type="binding site" evidence="5">
    <location>
        <position position="160"/>
    </location>
    <ligand>
        <name>AMP</name>
        <dbReference type="ChEBI" id="CHEBI:456215"/>
    </ligand>
</feature>
<comment type="caution">
    <text evidence="8">The sequence shown here is derived from an EMBL/GenBank/DDBJ whole genome shotgun (WGS) entry which is preliminary data.</text>
</comment>
<dbReference type="InterPro" id="IPR027417">
    <property type="entry name" value="P-loop_NTPase"/>
</dbReference>
<feature type="binding site" evidence="5">
    <location>
        <position position="92"/>
    </location>
    <ligand>
        <name>AMP</name>
        <dbReference type="ChEBI" id="CHEBI:456215"/>
    </ligand>
</feature>
<dbReference type="GO" id="GO:0008270">
    <property type="term" value="F:zinc ion binding"/>
    <property type="evidence" value="ECO:0007669"/>
    <property type="project" value="UniProtKB-UniRule"/>
</dbReference>
<dbReference type="GO" id="GO:0005524">
    <property type="term" value="F:ATP binding"/>
    <property type="evidence" value="ECO:0007669"/>
    <property type="project" value="UniProtKB-UniRule"/>
</dbReference>
<feature type="binding site" evidence="5">
    <location>
        <begin position="85"/>
        <end position="88"/>
    </location>
    <ligand>
        <name>AMP</name>
        <dbReference type="ChEBI" id="CHEBI:456215"/>
    </ligand>
</feature>
<dbReference type="Pfam" id="PF00406">
    <property type="entry name" value="ADK"/>
    <property type="match status" value="1"/>
</dbReference>
<name>A0AAE3P133_9BACT</name>
<evidence type="ECO:0000256" key="1">
    <source>
        <dbReference type="ARBA" id="ARBA00022679"/>
    </source>
</evidence>